<gene>
    <name evidence="4" type="ORF">ENV62_08820</name>
</gene>
<feature type="transmembrane region" description="Helical" evidence="2">
    <location>
        <begin position="96"/>
        <end position="117"/>
    </location>
</feature>
<feature type="compositionally biased region" description="Basic and acidic residues" evidence="1">
    <location>
        <begin position="131"/>
        <end position="151"/>
    </location>
</feature>
<reference evidence="4" key="1">
    <citation type="journal article" date="2020" name="mSystems">
        <title>Genome- and Community-Level Interaction Insights into Carbon Utilization and Element Cycling Functions of Hydrothermarchaeota in Hydrothermal Sediment.</title>
        <authorList>
            <person name="Zhou Z."/>
            <person name="Liu Y."/>
            <person name="Xu W."/>
            <person name="Pan J."/>
            <person name="Luo Z.H."/>
            <person name="Li M."/>
        </authorList>
    </citation>
    <scope>NUCLEOTIDE SEQUENCE [LARGE SCALE GENOMIC DNA]</scope>
    <source>
        <strain evidence="4">SpSt-776</strain>
    </source>
</reference>
<dbReference type="AlphaFoldDB" id="A0A7C3SJL4"/>
<proteinExistence type="predicted"/>
<keyword evidence="2" id="KW-0472">Membrane</keyword>
<feature type="domain" description="Putative zinc-finger" evidence="3">
    <location>
        <begin position="9"/>
        <end position="43"/>
    </location>
</feature>
<dbReference type="Gene3D" id="1.10.10.1320">
    <property type="entry name" value="Anti-sigma factor, zinc-finger domain"/>
    <property type="match status" value="1"/>
</dbReference>
<evidence type="ECO:0000313" key="4">
    <source>
        <dbReference type="EMBL" id="HGB15322.1"/>
    </source>
</evidence>
<evidence type="ECO:0000256" key="1">
    <source>
        <dbReference type="SAM" id="MobiDB-lite"/>
    </source>
</evidence>
<dbReference type="EMBL" id="DTHB01000053">
    <property type="protein sequence ID" value="HGB15322.1"/>
    <property type="molecule type" value="Genomic_DNA"/>
</dbReference>
<dbReference type="InterPro" id="IPR041916">
    <property type="entry name" value="Anti_sigma_zinc_sf"/>
</dbReference>
<accession>A0A7C3SJL4</accession>
<evidence type="ECO:0000259" key="3">
    <source>
        <dbReference type="Pfam" id="PF13490"/>
    </source>
</evidence>
<comment type="caution">
    <text evidence="4">The sequence shown here is derived from an EMBL/GenBank/DDBJ whole genome shotgun (WGS) entry which is preliminary data.</text>
</comment>
<evidence type="ECO:0000256" key="2">
    <source>
        <dbReference type="SAM" id="Phobius"/>
    </source>
</evidence>
<dbReference type="InterPro" id="IPR027383">
    <property type="entry name" value="Znf_put"/>
</dbReference>
<organism evidence="4">
    <name type="scientific">Desulfobacca acetoxidans</name>
    <dbReference type="NCBI Taxonomy" id="60893"/>
    <lineage>
        <taxon>Bacteria</taxon>
        <taxon>Pseudomonadati</taxon>
        <taxon>Thermodesulfobacteriota</taxon>
        <taxon>Desulfobaccia</taxon>
        <taxon>Desulfobaccales</taxon>
        <taxon>Desulfobaccaceae</taxon>
        <taxon>Desulfobacca</taxon>
    </lineage>
</organism>
<name>A0A7C3SJL4_9BACT</name>
<keyword evidence="2" id="KW-0812">Transmembrane</keyword>
<dbReference type="Pfam" id="PF13490">
    <property type="entry name" value="zf-HC2"/>
    <property type="match status" value="1"/>
</dbReference>
<protein>
    <recommendedName>
        <fullName evidence="3">Putative zinc-finger domain-containing protein</fullName>
    </recommendedName>
</protein>
<feature type="region of interest" description="Disordered" evidence="1">
    <location>
        <begin position="131"/>
        <end position="157"/>
    </location>
</feature>
<sequence>MRTSMKWRCALIQRWLPDYPDGDLSPFRRRRLEAHLRVCPDCQKEWAELQEVARIYQEHPLPVPGPNFWEAFNRELHLKLAGLNHGTAPERRRLKAAYWLGAPAVAVLLLFLSHYLVTLLPQGKAPQLAESQKREQFLETGREPELAKERQSLPSAPEMGQFREADARQVLMIPPQASDGHGVVPEQVIYAGLNDGVWQEEAPSWDVEAVVADLSPQERKILVENLTSRR</sequence>
<keyword evidence="2" id="KW-1133">Transmembrane helix</keyword>